<accession>A0AAN8M568</accession>
<protein>
    <submittedName>
        <fullName evidence="2">Uncharacterized protein</fullName>
    </submittedName>
</protein>
<feature type="region of interest" description="Disordered" evidence="1">
    <location>
        <begin position="1"/>
        <end position="30"/>
    </location>
</feature>
<comment type="caution">
    <text evidence="2">The sequence shown here is derived from an EMBL/GenBank/DDBJ whole genome shotgun (WGS) entry which is preliminary data.</text>
</comment>
<gene>
    <name evidence="2" type="ORF">J4Q44_G00052880</name>
</gene>
<dbReference type="EMBL" id="JAGTTL010000004">
    <property type="protein sequence ID" value="KAK6322949.1"/>
    <property type="molecule type" value="Genomic_DNA"/>
</dbReference>
<name>A0AAN8M568_9TELE</name>
<proteinExistence type="predicted"/>
<reference evidence="2 3" key="1">
    <citation type="submission" date="2021-04" db="EMBL/GenBank/DDBJ databases">
        <authorList>
            <person name="De Guttry C."/>
            <person name="Zahm M."/>
            <person name="Klopp C."/>
            <person name="Cabau C."/>
            <person name="Louis A."/>
            <person name="Berthelot C."/>
            <person name="Parey E."/>
            <person name="Roest Crollius H."/>
            <person name="Montfort J."/>
            <person name="Robinson-Rechavi M."/>
            <person name="Bucao C."/>
            <person name="Bouchez O."/>
            <person name="Gislard M."/>
            <person name="Lluch J."/>
            <person name="Milhes M."/>
            <person name="Lampietro C."/>
            <person name="Lopez Roques C."/>
            <person name="Donnadieu C."/>
            <person name="Braasch I."/>
            <person name="Desvignes T."/>
            <person name="Postlethwait J."/>
            <person name="Bobe J."/>
            <person name="Wedekind C."/>
            <person name="Guiguen Y."/>
        </authorList>
    </citation>
    <scope>NUCLEOTIDE SEQUENCE [LARGE SCALE GENOMIC DNA]</scope>
    <source>
        <strain evidence="2">Cs_M1</strain>
        <tissue evidence="2">Blood</tissue>
    </source>
</reference>
<keyword evidence="3" id="KW-1185">Reference proteome</keyword>
<evidence type="ECO:0000313" key="2">
    <source>
        <dbReference type="EMBL" id="KAK6322949.1"/>
    </source>
</evidence>
<evidence type="ECO:0000256" key="1">
    <source>
        <dbReference type="SAM" id="MobiDB-lite"/>
    </source>
</evidence>
<sequence length="103" mass="11645">MTRAGPEARAQTHITTGPARQPGGRDRGSGRAECVYCVFRWPRGRRQGNYGAFTSCPLGSWWTAVYPMACWLVWSVSERRHSPISNNSCSQRPGNTPYTTYYR</sequence>
<feature type="compositionally biased region" description="Polar residues" evidence="1">
    <location>
        <begin position="83"/>
        <end position="103"/>
    </location>
</feature>
<evidence type="ECO:0000313" key="3">
    <source>
        <dbReference type="Proteomes" id="UP001356427"/>
    </source>
</evidence>
<feature type="region of interest" description="Disordered" evidence="1">
    <location>
        <begin position="82"/>
        <end position="103"/>
    </location>
</feature>
<dbReference type="Proteomes" id="UP001356427">
    <property type="component" value="Unassembled WGS sequence"/>
</dbReference>
<dbReference type="AlphaFoldDB" id="A0AAN8M568"/>
<organism evidence="2 3">
    <name type="scientific">Coregonus suidteri</name>
    <dbReference type="NCBI Taxonomy" id="861788"/>
    <lineage>
        <taxon>Eukaryota</taxon>
        <taxon>Metazoa</taxon>
        <taxon>Chordata</taxon>
        <taxon>Craniata</taxon>
        <taxon>Vertebrata</taxon>
        <taxon>Euteleostomi</taxon>
        <taxon>Actinopterygii</taxon>
        <taxon>Neopterygii</taxon>
        <taxon>Teleostei</taxon>
        <taxon>Protacanthopterygii</taxon>
        <taxon>Salmoniformes</taxon>
        <taxon>Salmonidae</taxon>
        <taxon>Coregoninae</taxon>
        <taxon>Coregonus</taxon>
    </lineage>
</organism>